<evidence type="ECO:0000256" key="1">
    <source>
        <dbReference type="ARBA" id="ARBA00005705"/>
    </source>
</evidence>
<protein>
    <submittedName>
        <fullName evidence="2">Secernin-1-like protein</fullName>
    </submittedName>
</protein>
<dbReference type="EMBL" id="NCKV01000642">
    <property type="protein sequence ID" value="RWS30104.1"/>
    <property type="molecule type" value="Genomic_DNA"/>
</dbReference>
<dbReference type="PANTHER" id="PTHR12994:SF17">
    <property type="entry name" value="LD30995P"/>
    <property type="match status" value="1"/>
</dbReference>
<dbReference type="PANTHER" id="PTHR12994">
    <property type="entry name" value="SECERNIN"/>
    <property type="match status" value="1"/>
</dbReference>
<comment type="caution">
    <text evidence="2">The sequence shown here is derived from an EMBL/GenBank/DDBJ whole genome shotgun (WGS) entry which is preliminary data.</text>
</comment>
<keyword evidence="3" id="KW-1185">Reference proteome</keyword>
<dbReference type="AlphaFoldDB" id="A0A443SRF7"/>
<dbReference type="InterPro" id="IPR005322">
    <property type="entry name" value="Peptidase_C69"/>
</dbReference>
<sequence>MQRLPKHRKRFADGTCLLKEHSNGNAFNIYSMMTTMSDEESNICRRLTAEFPTAAAQVYLHCFTAKHSFKCFSQISVLSKDGQHVHWFTGVPDPKHSIYKPFVFTENVELTSKICSQRLSATDDPAKMKPRFAKSVDRRHELYKLYEKCYETIVSDCESGACVRSKQRELQRKLVEKVESNWFVNKNEMFNDAVNEEIRFYESLL</sequence>
<dbReference type="VEuPathDB" id="VectorBase:LDEU001935"/>
<comment type="similarity">
    <text evidence="1">Belongs to the peptidase C69 family. Secernin subfamily.</text>
</comment>
<evidence type="ECO:0000313" key="2">
    <source>
        <dbReference type="EMBL" id="RWS30104.1"/>
    </source>
</evidence>
<dbReference type="GO" id="GO:0016805">
    <property type="term" value="F:dipeptidase activity"/>
    <property type="evidence" value="ECO:0007669"/>
    <property type="project" value="InterPro"/>
</dbReference>
<dbReference type="Proteomes" id="UP000288716">
    <property type="component" value="Unassembled WGS sequence"/>
</dbReference>
<organism evidence="2 3">
    <name type="scientific">Leptotrombidium deliense</name>
    <dbReference type="NCBI Taxonomy" id="299467"/>
    <lineage>
        <taxon>Eukaryota</taxon>
        <taxon>Metazoa</taxon>
        <taxon>Ecdysozoa</taxon>
        <taxon>Arthropoda</taxon>
        <taxon>Chelicerata</taxon>
        <taxon>Arachnida</taxon>
        <taxon>Acari</taxon>
        <taxon>Acariformes</taxon>
        <taxon>Trombidiformes</taxon>
        <taxon>Prostigmata</taxon>
        <taxon>Anystina</taxon>
        <taxon>Parasitengona</taxon>
        <taxon>Trombiculoidea</taxon>
        <taxon>Trombiculidae</taxon>
        <taxon>Leptotrombidium</taxon>
    </lineage>
</organism>
<dbReference type="GO" id="GO:0070004">
    <property type="term" value="F:cysteine-type exopeptidase activity"/>
    <property type="evidence" value="ECO:0007669"/>
    <property type="project" value="InterPro"/>
</dbReference>
<gene>
    <name evidence="2" type="ORF">B4U80_01781</name>
</gene>
<dbReference type="OrthoDB" id="5175656at2759"/>
<accession>A0A443SRF7</accession>
<name>A0A443SRF7_9ACAR</name>
<dbReference type="STRING" id="299467.A0A443SRF7"/>
<reference evidence="2 3" key="1">
    <citation type="journal article" date="2018" name="Gigascience">
        <title>Genomes of trombidid mites reveal novel predicted allergens and laterally-transferred genes associated with secondary metabolism.</title>
        <authorList>
            <person name="Dong X."/>
            <person name="Chaisiri K."/>
            <person name="Xia D."/>
            <person name="Armstrong S.D."/>
            <person name="Fang Y."/>
            <person name="Donnelly M.J."/>
            <person name="Kadowaki T."/>
            <person name="McGarry J.W."/>
            <person name="Darby A.C."/>
            <person name="Makepeace B.L."/>
        </authorList>
    </citation>
    <scope>NUCLEOTIDE SEQUENCE [LARGE SCALE GENOMIC DNA]</scope>
    <source>
        <strain evidence="2">UoL-UT</strain>
    </source>
</reference>
<dbReference type="GO" id="GO:0006508">
    <property type="term" value="P:proteolysis"/>
    <property type="evidence" value="ECO:0007669"/>
    <property type="project" value="InterPro"/>
</dbReference>
<evidence type="ECO:0000313" key="3">
    <source>
        <dbReference type="Proteomes" id="UP000288716"/>
    </source>
</evidence>
<proteinExistence type="inferred from homology"/>